<dbReference type="EMBL" id="SSFD01000373">
    <property type="protein sequence ID" value="TXH78853.1"/>
    <property type="molecule type" value="Genomic_DNA"/>
</dbReference>
<evidence type="ECO:0000313" key="2">
    <source>
        <dbReference type="EMBL" id="TXH78853.1"/>
    </source>
</evidence>
<accession>A0A5C7S5P8</accession>
<dbReference type="AlphaFoldDB" id="A0A5C7S5P8"/>
<feature type="signal peptide" evidence="1">
    <location>
        <begin position="1"/>
        <end position="18"/>
    </location>
</feature>
<proteinExistence type="predicted"/>
<sequence>MLAALGAAGWLLSHQASAASRQLRQDMQTAHALAVAREALIGFAATYRNKEHPDADFGYLPCPDLDGDGSSETCGSKDQASVGRLPYLTLNLPDLRDGAGECLWYAVAGSVKNNPKADVLNWDSTGRFRLHDASGSVIALPGDQAGLAAALVIAAGPPRDGQHRSAGPARCGGDPEARNILHYVEALGATGGSDIIDVRPDAPGSNDRIAPITTGDIHRQLKRRSSYGPYLQSLLQATATCLAKSPLPAVVAPEALGPVDLGRLPPLDRLSGPCRNAELRDATTNWAETMRYARCRSGTDCLAGSGGRCRGALIFGGERSGSQPRLTPSDRQATANYLEAPTLAALAAGHLGGLPERIDLPFTSSDSAVSTDVALCIP</sequence>
<feature type="chain" id="PRO_5022905252" evidence="1">
    <location>
        <begin position="19"/>
        <end position="378"/>
    </location>
</feature>
<comment type="caution">
    <text evidence="2">The sequence shown here is derived from an EMBL/GenBank/DDBJ whole genome shotgun (WGS) entry which is preliminary data.</text>
</comment>
<keyword evidence="1" id="KW-0732">Signal</keyword>
<organism evidence="2 3">
    <name type="scientific">Thauera aminoaromatica</name>
    <dbReference type="NCBI Taxonomy" id="164330"/>
    <lineage>
        <taxon>Bacteria</taxon>
        <taxon>Pseudomonadati</taxon>
        <taxon>Pseudomonadota</taxon>
        <taxon>Betaproteobacteria</taxon>
        <taxon>Rhodocyclales</taxon>
        <taxon>Zoogloeaceae</taxon>
        <taxon>Thauera</taxon>
    </lineage>
</organism>
<gene>
    <name evidence="2" type="ORF">E6Q80_21800</name>
</gene>
<dbReference type="Proteomes" id="UP000321192">
    <property type="component" value="Unassembled WGS sequence"/>
</dbReference>
<evidence type="ECO:0000313" key="3">
    <source>
        <dbReference type="Proteomes" id="UP000321192"/>
    </source>
</evidence>
<reference evidence="2 3" key="1">
    <citation type="submission" date="2018-09" db="EMBL/GenBank/DDBJ databases">
        <title>Metagenome Assembled Genomes from an Advanced Water Purification Facility.</title>
        <authorList>
            <person name="Stamps B.W."/>
            <person name="Spear J.R."/>
        </authorList>
    </citation>
    <scope>NUCLEOTIDE SEQUENCE [LARGE SCALE GENOMIC DNA]</scope>
    <source>
        <strain evidence="2">Bin_27_1</strain>
    </source>
</reference>
<protein>
    <submittedName>
        <fullName evidence="2">Uncharacterized protein</fullName>
    </submittedName>
</protein>
<evidence type="ECO:0000256" key="1">
    <source>
        <dbReference type="SAM" id="SignalP"/>
    </source>
</evidence>
<name>A0A5C7S5P8_THASP</name>